<protein>
    <submittedName>
        <fullName evidence="1">Uncharacterized protein</fullName>
    </submittedName>
</protein>
<dbReference type="AlphaFoldDB" id="A0A6N7VET3"/>
<reference evidence="1 2" key="1">
    <citation type="submission" date="2019-08" db="EMBL/GenBank/DDBJ databases">
        <title>In-depth cultivation of the pig gut microbiome towards novel bacterial diversity and tailored functional studies.</title>
        <authorList>
            <person name="Wylensek D."/>
            <person name="Hitch T.C.A."/>
            <person name="Clavel T."/>
        </authorList>
    </citation>
    <scope>NUCLEOTIDE SEQUENCE [LARGE SCALE GENOMIC DNA]</scope>
    <source>
        <strain evidence="1 2">WCA-380-WT-2B</strain>
    </source>
</reference>
<accession>A0A6N7VET3</accession>
<evidence type="ECO:0000313" key="2">
    <source>
        <dbReference type="Proteomes" id="UP000441925"/>
    </source>
</evidence>
<sequence length="71" mass="8186">MNKYTGLENLKKYSNKKIRVITKNQNVFTGVYSIYTPAGDNDPEIESISLETPKRYYDINTPDIINIEVVD</sequence>
<dbReference type="EMBL" id="VULQ01000002">
    <property type="protein sequence ID" value="MSS77391.1"/>
    <property type="molecule type" value="Genomic_DNA"/>
</dbReference>
<comment type="caution">
    <text evidence="1">The sequence shown here is derived from an EMBL/GenBank/DDBJ whole genome shotgun (WGS) entry which is preliminary data.</text>
</comment>
<name>A0A6N7VET3_9FIRM</name>
<evidence type="ECO:0000313" key="1">
    <source>
        <dbReference type="EMBL" id="MSS77391.1"/>
    </source>
</evidence>
<keyword evidence="2" id="KW-1185">Reference proteome</keyword>
<dbReference type="Proteomes" id="UP000441925">
    <property type="component" value="Unassembled WGS sequence"/>
</dbReference>
<dbReference type="RefSeq" id="WP_154539468.1">
    <property type="nucleotide sequence ID" value="NZ_VULQ01000002.1"/>
</dbReference>
<gene>
    <name evidence="1" type="ORF">FYJ26_03000</name>
</gene>
<organism evidence="1 2">
    <name type="scientific">Anaerococcus porci</name>
    <dbReference type="NCBI Taxonomy" id="2652269"/>
    <lineage>
        <taxon>Bacteria</taxon>
        <taxon>Bacillati</taxon>
        <taxon>Bacillota</taxon>
        <taxon>Tissierellia</taxon>
        <taxon>Tissierellales</taxon>
        <taxon>Peptoniphilaceae</taxon>
        <taxon>Anaerococcus</taxon>
    </lineage>
</organism>
<proteinExistence type="predicted"/>